<evidence type="ECO:0000313" key="4">
    <source>
        <dbReference type="Proteomes" id="UP000467841"/>
    </source>
</evidence>
<evidence type="ECO:0000313" key="3">
    <source>
        <dbReference type="EMBL" id="CAA7029049.1"/>
    </source>
</evidence>
<keyword evidence="4" id="KW-1185">Reference proteome</keyword>
<dbReference type="PANTHER" id="PTHR33463">
    <property type="entry name" value="NB-ARC DOMAIN-CONTAINING PROTEIN-RELATED"/>
    <property type="match status" value="1"/>
</dbReference>
<dbReference type="EMBL" id="CACVBM020001075">
    <property type="protein sequence ID" value="CAA7029049.1"/>
    <property type="molecule type" value="Genomic_DNA"/>
</dbReference>
<gene>
    <name evidence="3" type="ORF">MERR_LOCUS16284</name>
</gene>
<evidence type="ECO:0000259" key="2">
    <source>
        <dbReference type="Pfam" id="PF00931"/>
    </source>
</evidence>
<dbReference type="FunFam" id="3.40.50.300:FF:001091">
    <property type="entry name" value="Probable disease resistance protein At1g61300"/>
    <property type="match status" value="1"/>
</dbReference>
<dbReference type="Gene3D" id="3.40.50.300">
    <property type="entry name" value="P-loop containing nucleotide triphosphate hydrolases"/>
    <property type="match status" value="1"/>
</dbReference>
<dbReference type="PRINTS" id="PR00364">
    <property type="entry name" value="DISEASERSIST"/>
</dbReference>
<reference evidence="3" key="1">
    <citation type="submission" date="2020-01" db="EMBL/GenBank/DDBJ databases">
        <authorList>
            <person name="Mishra B."/>
        </authorList>
    </citation>
    <scope>NUCLEOTIDE SEQUENCE [LARGE SCALE GENOMIC DNA]</scope>
</reference>
<dbReference type="AlphaFoldDB" id="A0A6D2IN48"/>
<dbReference type="GO" id="GO:0006952">
    <property type="term" value="P:defense response"/>
    <property type="evidence" value="ECO:0007669"/>
    <property type="project" value="UniProtKB-KW"/>
</dbReference>
<keyword evidence="1" id="KW-0611">Plant defense</keyword>
<dbReference type="Proteomes" id="UP000467841">
    <property type="component" value="Unassembled WGS sequence"/>
</dbReference>
<dbReference type="InterPro" id="IPR050905">
    <property type="entry name" value="Plant_NBS-LRR"/>
</dbReference>
<accession>A0A6D2IN48</accession>
<dbReference type="GO" id="GO:0043531">
    <property type="term" value="F:ADP binding"/>
    <property type="evidence" value="ECO:0007669"/>
    <property type="project" value="InterPro"/>
</dbReference>
<feature type="domain" description="NB-ARC" evidence="2">
    <location>
        <begin position="3"/>
        <end position="98"/>
    </location>
</feature>
<dbReference type="OrthoDB" id="1937853at2759"/>
<name>A0A6D2IN48_9BRAS</name>
<evidence type="ECO:0000256" key="1">
    <source>
        <dbReference type="ARBA" id="ARBA00022821"/>
    </source>
</evidence>
<proteinExistence type="predicted"/>
<comment type="caution">
    <text evidence="3">The sequence shown here is derived from an EMBL/GenBank/DDBJ whole genome shotgun (WGS) entry which is preliminary data.</text>
</comment>
<protein>
    <recommendedName>
        <fullName evidence="2">NB-ARC domain-containing protein</fullName>
    </recommendedName>
</protein>
<dbReference type="InterPro" id="IPR027417">
    <property type="entry name" value="P-loop_NTPase"/>
</dbReference>
<dbReference type="PANTHER" id="PTHR33463:SF220">
    <property type="entry name" value="NB-ARC DOMAIN-CONTAINING PROTEIN"/>
    <property type="match status" value="1"/>
</dbReference>
<dbReference type="Pfam" id="PF00931">
    <property type="entry name" value="NB-ARC"/>
    <property type="match status" value="1"/>
</dbReference>
<dbReference type="InterPro" id="IPR002182">
    <property type="entry name" value="NB-ARC"/>
</dbReference>
<sequence length="123" mass="14076">MDDGTQIMGLYGMGGVGKTTLLEQINNKFKVANDDGFEKVIWVVVSSNLLIEKIQDEIAEKLGFPRENGNKREKKKATDIHTRLKNKKFVLLLDDIGRSRFKRNRSPISDKGKWMQSSIHHSF</sequence>
<organism evidence="3 4">
    <name type="scientific">Microthlaspi erraticum</name>
    <dbReference type="NCBI Taxonomy" id="1685480"/>
    <lineage>
        <taxon>Eukaryota</taxon>
        <taxon>Viridiplantae</taxon>
        <taxon>Streptophyta</taxon>
        <taxon>Embryophyta</taxon>
        <taxon>Tracheophyta</taxon>
        <taxon>Spermatophyta</taxon>
        <taxon>Magnoliopsida</taxon>
        <taxon>eudicotyledons</taxon>
        <taxon>Gunneridae</taxon>
        <taxon>Pentapetalae</taxon>
        <taxon>rosids</taxon>
        <taxon>malvids</taxon>
        <taxon>Brassicales</taxon>
        <taxon>Brassicaceae</taxon>
        <taxon>Coluteocarpeae</taxon>
        <taxon>Microthlaspi</taxon>
    </lineage>
</organism>
<dbReference type="SUPFAM" id="SSF52540">
    <property type="entry name" value="P-loop containing nucleoside triphosphate hydrolases"/>
    <property type="match status" value="1"/>
</dbReference>